<proteinExistence type="predicted"/>
<comment type="caution">
    <text evidence="1">The sequence shown here is derived from an EMBL/GenBank/DDBJ whole genome shotgun (WGS) entry which is preliminary data.</text>
</comment>
<reference evidence="1" key="1">
    <citation type="submission" date="2022-07" db="EMBL/GenBank/DDBJ databases">
        <authorList>
            <person name="Kouya T."/>
            <person name="Ishiyama Y."/>
        </authorList>
    </citation>
    <scope>NUCLEOTIDE SEQUENCE</scope>
    <source>
        <strain evidence="1">WR16-4</strain>
    </source>
</reference>
<organism evidence="1 2">
    <name type="scientific">Philodulcilactobacillus myokoensis</name>
    <dbReference type="NCBI Taxonomy" id="2929573"/>
    <lineage>
        <taxon>Bacteria</taxon>
        <taxon>Bacillati</taxon>
        <taxon>Bacillota</taxon>
        <taxon>Bacilli</taxon>
        <taxon>Lactobacillales</taxon>
        <taxon>Lactobacillaceae</taxon>
        <taxon>Philodulcilactobacillus</taxon>
    </lineage>
</organism>
<protein>
    <submittedName>
        <fullName evidence="1">Uncharacterized protein</fullName>
    </submittedName>
</protein>
<name>A0A9W6B0S5_9LACO</name>
<dbReference type="EMBL" id="BRPL01000002">
    <property type="protein sequence ID" value="GLB46425.1"/>
    <property type="molecule type" value="Genomic_DNA"/>
</dbReference>
<keyword evidence="2" id="KW-1185">Reference proteome</keyword>
<sequence>MLVDIPNEYLENKSLLEIYSKSRDNFNYSNFALGYIIKDLGPYFIVKTIDDYGFLDSYTIMLKKDISRLNPKSAYLDLFKYYIRYNKSIDKFDPFNLALKFKDMPKDNLSNVLNYCYQNKKAINIYSDNSDYVKQGSILRFDKNNVILNELQYSRNVGTNDVESNEKTKLSSIMAIDILSKENFLYDQYLKNKMN</sequence>
<dbReference type="RefSeq" id="WP_286135886.1">
    <property type="nucleotide sequence ID" value="NZ_BRPL01000002.1"/>
</dbReference>
<evidence type="ECO:0000313" key="2">
    <source>
        <dbReference type="Proteomes" id="UP001144204"/>
    </source>
</evidence>
<dbReference type="Proteomes" id="UP001144204">
    <property type="component" value="Unassembled WGS sequence"/>
</dbReference>
<evidence type="ECO:0000313" key="1">
    <source>
        <dbReference type="EMBL" id="GLB46425.1"/>
    </source>
</evidence>
<dbReference type="AlphaFoldDB" id="A0A9W6B0S5"/>
<accession>A0A9W6B0S5</accession>
<reference evidence="1" key="2">
    <citation type="journal article" date="2023" name="PLoS ONE">
        <title>Philodulcilactobacillus myokoensis gen. nov., sp. nov., a fructophilic, acidophilic, and agar-phobic lactic acid bacterium isolated from fermented vegetable extracts.</title>
        <authorList>
            <person name="Kouya T."/>
            <person name="Ishiyama Y."/>
            <person name="Ohashi S."/>
            <person name="Kumakubo R."/>
            <person name="Yamazaki T."/>
            <person name="Otaki T."/>
        </authorList>
    </citation>
    <scope>NUCLEOTIDE SEQUENCE</scope>
    <source>
        <strain evidence="1">WR16-4</strain>
    </source>
</reference>
<gene>
    <name evidence="1" type="ORF">WR164_04040</name>
</gene>